<name>A0ABR4XNQ6_9LACO</name>
<dbReference type="EMBL" id="AXCV01000594">
    <property type="protein sequence ID" value="KGO22208.1"/>
    <property type="molecule type" value="Genomic_DNA"/>
</dbReference>
<dbReference type="Proteomes" id="UP000030023">
    <property type="component" value="Unassembled WGS sequence"/>
</dbReference>
<proteinExistence type="predicted"/>
<comment type="caution">
    <text evidence="1">The sequence shown here is derived from an EMBL/GenBank/DDBJ whole genome shotgun (WGS) entry which is preliminary data.</text>
</comment>
<evidence type="ECO:0000313" key="2">
    <source>
        <dbReference type="Proteomes" id="UP000030023"/>
    </source>
</evidence>
<sequence length="32" mass="3613">MDNNFKSYLDGKKQGIQQSADAISTNYAGKYR</sequence>
<protein>
    <submittedName>
        <fullName evidence="1">Uncharacterized protein</fullName>
    </submittedName>
</protein>
<organism evidence="1 2">
    <name type="scientific">Oenococcus alcoholitolerans</name>
    <dbReference type="NCBI Taxonomy" id="931074"/>
    <lineage>
        <taxon>Bacteria</taxon>
        <taxon>Bacillati</taxon>
        <taxon>Bacillota</taxon>
        <taxon>Bacilli</taxon>
        <taxon>Lactobacillales</taxon>
        <taxon>Lactobacillaceae</taxon>
        <taxon>Oenococcus</taxon>
    </lineage>
</organism>
<accession>A0ABR4XNQ6</accession>
<evidence type="ECO:0000313" key="1">
    <source>
        <dbReference type="EMBL" id="KGO22208.1"/>
    </source>
</evidence>
<gene>
    <name evidence="1" type="ORF">Q757_09620</name>
</gene>
<keyword evidence="2" id="KW-1185">Reference proteome</keyword>
<reference evidence="1 2" key="1">
    <citation type="journal article" date="2014" name="Antonie Van Leeuwenhoek">
        <title>Oenococcus alcoholitolerans sp. nov., a lactic acid bacteria isolated from cachaca and ethanol fermentation processes.</title>
        <authorList>
            <person name="Badotti F."/>
            <person name="Moreira A.P."/>
            <person name="Tonon L.A."/>
            <person name="de Lucena B.T."/>
            <person name="Gomes Fde C."/>
            <person name="Kruger R."/>
            <person name="Thompson C.C."/>
            <person name="de Morais M.A.Jr."/>
            <person name="Rosa C.A."/>
            <person name="Thompson F.L."/>
        </authorList>
    </citation>
    <scope>NUCLEOTIDE SEQUENCE [LARGE SCALE GENOMIC DNA]</scope>
    <source>
        <strain evidence="1 2">UFRJ-M7.2.18</strain>
    </source>
</reference>